<keyword evidence="3" id="KW-1185">Reference proteome</keyword>
<dbReference type="RefSeq" id="XP_028464372.1">
    <property type="nucleotide sequence ID" value="XM_028607349.1"/>
</dbReference>
<proteinExistence type="predicted"/>
<dbReference type="Proteomes" id="UP000272025">
    <property type="component" value="Unassembled WGS sequence"/>
</dbReference>
<feature type="transmembrane region" description="Helical" evidence="1">
    <location>
        <begin position="59"/>
        <end position="77"/>
    </location>
</feature>
<reference evidence="2 3" key="1">
    <citation type="journal article" date="2018" name="Mol. Ecol.">
        <title>The obligate alkalophilic soda-lake fungus Sodiomyces alkalinus has shifted to a protein diet.</title>
        <authorList>
            <person name="Grum-Grzhimaylo A.A."/>
            <person name="Falkoski D.L."/>
            <person name="van den Heuvel J."/>
            <person name="Valero-Jimenez C.A."/>
            <person name="Min B."/>
            <person name="Choi I.G."/>
            <person name="Lipzen A."/>
            <person name="Daum C.G."/>
            <person name="Aanen D.K."/>
            <person name="Tsang A."/>
            <person name="Henrissat B."/>
            <person name="Bilanenko E.N."/>
            <person name="de Vries R.P."/>
            <person name="van Kan J.A.L."/>
            <person name="Grigoriev I.V."/>
            <person name="Debets A.J.M."/>
        </authorList>
    </citation>
    <scope>NUCLEOTIDE SEQUENCE [LARGE SCALE GENOMIC DNA]</scope>
    <source>
        <strain evidence="2 3">F11</strain>
    </source>
</reference>
<protein>
    <submittedName>
        <fullName evidence="2">Uncharacterized protein</fullName>
    </submittedName>
</protein>
<keyword evidence="1" id="KW-0472">Membrane</keyword>
<dbReference type="GeneID" id="39575827"/>
<dbReference type="EMBL" id="ML119059">
    <property type="protein sequence ID" value="ROT36566.1"/>
    <property type="molecule type" value="Genomic_DNA"/>
</dbReference>
<keyword evidence="1" id="KW-0812">Transmembrane</keyword>
<gene>
    <name evidence="2" type="ORF">SODALDRAFT_222160</name>
</gene>
<evidence type="ECO:0000256" key="1">
    <source>
        <dbReference type="SAM" id="Phobius"/>
    </source>
</evidence>
<keyword evidence="1" id="KW-1133">Transmembrane helix</keyword>
<organism evidence="2 3">
    <name type="scientific">Sodiomyces alkalinus (strain CBS 110278 / VKM F-3762 / F11)</name>
    <name type="common">Alkaliphilic filamentous fungus</name>
    <dbReference type="NCBI Taxonomy" id="1314773"/>
    <lineage>
        <taxon>Eukaryota</taxon>
        <taxon>Fungi</taxon>
        <taxon>Dikarya</taxon>
        <taxon>Ascomycota</taxon>
        <taxon>Pezizomycotina</taxon>
        <taxon>Sordariomycetes</taxon>
        <taxon>Hypocreomycetidae</taxon>
        <taxon>Glomerellales</taxon>
        <taxon>Plectosphaerellaceae</taxon>
        <taxon>Sodiomyces</taxon>
    </lineage>
</organism>
<dbReference type="AlphaFoldDB" id="A0A3N2PQC6"/>
<accession>A0A3N2PQC6</accession>
<sequence>MVGLGLRIREAGTNFHRAQPKSSQGVRVRSRHRVLLRRVRLTRQACTHTHTHTHPLPLASIYVVFCMLYISLLRTYISRSIRSTQSNPHMAPRRSAQLPPLPRILDAYTSFQCWPLVSRLECSHRQN</sequence>
<evidence type="ECO:0000313" key="3">
    <source>
        <dbReference type="Proteomes" id="UP000272025"/>
    </source>
</evidence>
<name>A0A3N2PQC6_SODAK</name>
<evidence type="ECO:0000313" key="2">
    <source>
        <dbReference type="EMBL" id="ROT36566.1"/>
    </source>
</evidence>